<evidence type="ECO:0000256" key="2">
    <source>
        <dbReference type="ARBA" id="ARBA00023125"/>
    </source>
</evidence>
<dbReference type="RefSeq" id="XP_065661899.1">
    <property type="nucleotide sequence ID" value="XM_065805827.1"/>
</dbReference>
<evidence type="ECO:0000313" key="6">
    <source>
        <dbReference type="Proteomes" id="UP001652625"/>
    </source>
</evidence>
<dbReference type="Gene3D" id="1.20.5.170">
    <property type="match status" value="1"/>
</dbReference>
<evidence type="ECO:0000256" key="3">
    <source>
        <dbReference type="ARBA" id="ARBA00023163"/>
    </source>
</evidence>
<dbReference type="SMART" id="SM00338">
    <property type="entry name" value="BRLZ"/>
    <property type="match status" value="1"/>
</dbReference>
<organism evidence="6 7">
    <name type="scientific">Hydra vulgaris</name>
    <name type="common">Hydra</name>
    <name type="synonym">Hydra attenuata</name>
    <dbReference type="NCBI Taxonomy" id="6087"/>
    <lineage>
        <taxon>Eukaryota</taxon>
        <taxon>Metazoa</taxon>
        <taxon>Cnidaria</taxon>
        <taxon>Hydrozoa</taxon>
        <taxon>Hydroidolina</taxon>
        <taxon>Anthoathecata</taxon>
        <taxon>Aplanulata</taxon>
        <taxon>Hydridae</taxon>
        <taxon>Hydra</taxon>
    </lineage>
</organism>
<evidence type="ECO:0000256" key="4">
    <source>
        <dbReference type="SAM" id="Coils"/>
    </source>
</evidence>
<dbReference type="PANTHER" id="PTHR23351">
    <property type="entry name" value="FOS TRANSCRIPTION FACTOR-RELATED"/>
    <property type="match status" value="1"/>
</dbReference>
<keyword evidence="1" id="KW-0805">Transcription regulation</keyword>
<dbReference type="Proteomes" id="UP001652625">
    <property type="component" value="Chromosome 09"/>
</dbReference>
<keyword evidence="2" id="KW-0238">DNA-binding</keyword>
<gene>
    <name evidence="7" type="primary">LOC100199361</name>
</gene>
<keyword evidence="3" id="KW-0804">Transcription</keyword>
<keyword evidence="4" id="KW-0175">Coiled coil</keyword>
<keyword evidence="6" id="KW-1185">Reference proteome</keyword>
<dbReference type="PRINTS" id="PR00042">
    <property type="entry name" value="LEUZIPPRFOS"/>
</dbReference>
<dbReference type="InterPro" id="IPR046347">
    <property type="entry name" value="bZIP_sf"/>
</dbReference>
<dbReference type="PANTHER" id="PTHR23351:SF24">
    <property type="entry name" value="ACTIVATING TRANSCRIPTION FACTOR 3-RELATED"/>
    <property type="match status" value="1"/>
</dbReference>
<accession>A0ABM4CJG4</accession>
<reference evidence="7" key="1">
    <citation type="submission" date="2025-08" db="UniProtKB">
        <authorList>
            <consortium name="RefSeq"/>
        </authorList>
    </citation>
    <scope>IDENTIFICATION</scope>
</reference>
<dbReference type="Pfam" id="PF00170">
    <property type="entry name" value="bZIP_1"/>
    <property type="match status" value="1"/>
</dbReference>
<feature type="domain" description="BZIP" evidence="5">
    <location>
        <begin position="175"/>
        <end position="238"/>
    </location>
</feature>
<dbReference type="SUPFAM" id="SSF57959">
    <property type="entry name" value="Leucine zipper domain"/>
    <property type="match status" value="1"/>
</dbReference>
<feature type="coiled-coil region" evidence="4">
    <location>
        <begin position="193"/>
        <end position="241"/>
    </location>
</feature>
<dbReference type="GeneID" id="100199361"/>
<sequence>MNFLMHQEVPNQDFEHLDLFEEFFMYETTLPKFVVPNTNIKNFEEKKSCCFYENKANPIQSSFQVPYDNEFNSSLPQFHEAAFSSEMSYSCLNRSLVHGVSSNGRFSQSPVNSNYSISPLESPNQQFIPDVYREYINRNAIMSKYQDRSCCPYLYNGVLSERRTKRDEQLSYEECEKRRLRRERNKEAALRCRTRRRERIDALEQETAGIERENLKVNDEIAKLEKQVNEMQMLLREHKCKKNLPYNNESLHLANVLS</sequence>
<name>A0ABM4CJG4_HYDVU</name>
<protein>
    <submittedName>
        <fullName evidence="7">Cyclic AMP-dependent transcription factor ATF-3 isoform X4</fullName>
    </submittedName>
</protein>
<dbReference type="InterPro" id="IPR004827">
    <property type="entry name" value="bZIP"/>
</dbReference>
<evidence type="ECO:0000259" key="5">
    <source>
        <dbReference type="PROSITE" id="PS50217"/>
    </source>
</evidence>
<evidence type="ECO:0000313" key="7">
    <source>
        <dbReference type="RefSeq" id="XP_065661899.1"/>
    </source>
</evidence>
<evidence type="ECO:0000256" key="1">
    <source>
        <dbReference type="ARBA" id="ARBA00023015"/>
    </source>
</evidence>
<proteinExistence type="predicted"/>
<dbReference type="PROSITE" id="PS50217">
    <property type="entry name" value="BZIP"/>
    <property type="match status" value="1"/>
</dbReference>
<dbReference type="InterPro" id="IPR000837">
    <property type="entry name" value="AP-1"/>
</dbReference>